<evidence type="ECO:0000313" key="3">
    <source>
        <dbReference type="Proteomes" id="UP001606303"/>
    </source>
</evidence>
<organism evidence="2 3">
    <name type="scientific">Pelomonas baiyunensis</name>
    <dbReference type="NCBI Taxonomy" id="3299026"/>
    <lineage>
        <taxon>Bacteria</taxon>
        <taxon>Pseudomonadati</taxon>
        <taxon>Pseudomonadota</taxon>
        <taxon>Betaproteobacteria</taxon>
        <taxon>Burkholderiales</taxon>
        <taxon>Sphaerotilaceae</taxon>
        <taxon>Roseateles</taxon>
    </lineage>
</organism>
<gene>
    <name evidence="2" type="ORF">ACG01O_03715</name>
</gene>
<dbReference type="PANTHER" id="PTHR30203:SF24">
    <property type="entry name" value="BLR4935 PROTEIN"/>
    <property type="match status" value="1"/>
</dbReference>
<evidence type="ECO:0000313" key="2">
    <source>
        <dbReference type="EMBL" id="MFG6465709.1"/>
    </source>
</evidence>
<comment type="caution">
    <text evidence="2">The sequence shown here is derived from an EMBL/GenBank/DDBJ whole genome shotgun (WGS) entry which is preliminary data.</text>
</comment>
<dbReference type="PROSITE" id="PS51257">
    <property type="entry name" value="PROKAR_LIPOPROTEIN"/>
    <property type="match status" value="1"/>
</dbReference>
<dbReference type="Gene3D" id="1.20.1600.10">
    <property type="entry name" value="Outer membrane efflux proteins (OEP)"/>
    <property type="match status" value="1"/>
</dbReference>
<dbReference type="Proteomes" id="UP001606303">
    <property type="component" value="Unassembled WGS sequence"/>
</dbReference>
<sequence length="483" mass="51622">MNANSLRRTSKVTRTLSAAAVMAATMAAVGSLSGCAAVSPDGGVASLSSLTQARLGRPVAAQRTDADRARAAEQVQAWLAEPLTADRCVDIALLNHPGLQSTLAALGVAEADRAQAARLANPTLGFGRIRGGGHTELDRSLTVSVLGLLALPAARDLGQSRFDEARLQAAQAVVQQATEARLAFHEAVAAQELLGYHQQVQTAADAASELARRMQEAGNFSRLAQWREQAFQSDARANLARARHQATATRERLARALGLAGDPARMTLPERLQPLPEAPAEPAAALRAALETRLDVQLARQQAQTAARALSWTRASRFVNVLELGTLQKNQTGDARQRGFDVSLELPLFDPGDARLARAEAEYQRALHQTAAAAAQAESDMREAHSAYQAAYAVAQHQWHEAVPLRKRISDEQLLRYNGMLISVFDLLADARDQIGTVTTAVQALRDYWLADAQLQAVAAGAPYRGAPVDAPTRPAAANTARH</sequence>
<evidence type="ECO:0000256" key="1">
    <source>
        <dbReference type="SAM" id="SignalP"/>
    </source>
</evidence>
<feature type="chain" id="PRO_5046716542" evidence="1">
    <location>
        <begin position="28"/>
        <end position="483"/>
    </location>
</feature>
<dbReference type="PANTHER" id="PTHR30203">
    <property type="entry name" value="OUTER MEMBRANE CATION EFFLUX PROTEIN"/>
    <property type="match status" value="1"/>
</dbReference>
<keyword evidence="3" id="KW-1185">Reference proteome</keyword>
<proteinExistence type="predicted"/>
<dbReference type="InterPro" id="IPR010131">
    <property type="entry name" value="MdtP/NodT-like"/>
</dbReference>
<dbReference type="EMBL" id="JBIGIB010000001">
    <property type="protein sequence ID" value="MFG6465709.1"/>
    <property type="molecule type" value="Genomic_DNA"/>
</dbReference>
<protein>
    <submittedName>
        <fullName evidence="2">TolC family protein</fullName>
    </submittedName>
</protein>
<reference evidence="2 3" key="1">
    <citation type="submission" date="2024-08" db="EMBL/GenBank/DDBJ databases">
        <authorList>
            <person name="Lu H."/>
        </authorList>
    </citation>
    <scope>NUCLEOTIDE SEQUENCE [LARGE SCALE GENOMIC DNA]</scope>
    <source>
        <strain evidence="2 3">BYS87W</strain>
    </source>
</reference>
<feature type="signal peptide" evidence="1">
    <location>
        <begin position="1"/>
        <end position="27"/>
    </location>
</feature>
<accession>A0ABW7GUQ0</accession>
<dbReference type="SUPFAM" id="SSF56954">
    <property type="entry name" value="Outer membrane efflux proteins (OEP)"/>
    <property type="match status" value="1"/>
</dbReference>
<keyword evidence="1" id="KW-0732">Signal</keyword>
<name>A0ABW7GUQ0_9BURK</name>
<dbReference type="RefSeq" id="WP_394381500.1">
    <property type="nucleotide sequence ID" value="NZ_JBIGIB010000001.1"/>
</dbReference>